<dbReference type="EMBL" id="VSRR010019634">
    <property type="protein sequence ID" value="MPC62405.1"/>
    <property type="molecule type" value="Genomic_DNA"/>
</dbReference>
<dbReference type="AlphaFoldDB" id="A0A5B7GYC0"/>
<gene>
    <name evidence="1" type="ORF">E2C01_056490</name>
</gene>
<accession>A0A5B7GYC0</accession>
<protein>
    <submittedName>
        <fullName evidence="1">Uncharacterized protein</fullName>
    </submittedName>
</protein>
<evidence type="ECO:0000313" key="2">
    <source>
        <dbReference type="Proteomes" id="UP000324222"/>
    </source>
</evidence>
<evidence type="ECO:0000313" key="1">
    <source>
        <dbReference type="EMBL" id="MPC62405.1"/>
    </source>
</evidence>
<keyword evidence="2" id="KW-1185">Reference proteome</keyword>
<proteinExistence type="predicted"/>
<comment type="caution">
    <text evidence="1">The sequence shown here is derived from an EMBL/GenBank/DDBJ whole genome shotgun (WGS) entry which is preliminary data.</text>
</comment>
<organism evidence="1 2">
    <name type="scientific">Portunus trituberculatus</name>
    <name type="common">Swimming crab</name>
    <name type="synonym">Neptunus trituberculatus</name>
    <dbReference type="NCBI Taxonomy" id="210409"/>
    <lineage>
        <taxon>Eukaryota</taxon>
        <taxon>Metazoa</taxon>
        <taxon>Ecdysozoa</taxon>
        <taxon>Arthropoda</taxon>
        <taxon>Crustacea</taxon>
        <taxon>Multicrustacea</taxon>
        <taxon>Malacostraca</taxon>
        <taxon>Eumalacostraca</taxon>
        <taxon>Eucarida</taxon>
        <taxon>Decapoda</taxon>
        <taxon>Pleocyemata</taxon>
        <taxon>Brachyura</taxon>
        <taxon>Eubrachyura</taxon>
        <taxon>Portunoidea</taxon>
        <taxon>Portunidae</taxon>
        <taxon>Portuninae</taxon>
        <taxon>Portunus</taxon>
    </lineage>
</organism>
<sequence>MGPSVAAANRQRCILLKTRKLPMVARKEHKFIYNNIVLYESGNTGHAQYGPNTASGRTHAPLAISLPSLTGPPVLHSQSSYTVYSHTPDCNYTS</sequence>
<dbReference type="Proteomes" id="UP000324222">
    <property type="component" value="Unassembled WGS sequence"/>
</dbReference>
<name>A0A5B7GYC0_PORTR</name>
<reference evidence="1 2" key="1">
    <citation type="submission" date="2019-05" db="EMBL/GenBank/DDBJ databases">
        <title>Another draft genome of Portunus trituberculatus and its Hox gene families provides insights of decapod evolution.</title>
        <authorList>
            <person name="Jeong J.-H."/>
            <person name="Song I."/>
            <person name="Kim S."/>
            <person name="Choi T."/>
            <person name="Kim D."/>
            <person name="Ryu S."/>
            <person name="Kim W."/>
        </authorList>
    </citation>
    <scope>NUCLEOTIDE SEQUENCE [LARGE SCALE GENOMIC DNA]</scope>
    <source>
        <tissue evidence="1">Muscle</tissue>
    </source>
</reference>